<dbReference type="NCBIfam" id="NF002060">
    <property type="entry name" value="PRK00892.1"/>
    <property type="match status" value="1"/>
</dbReference>
<dbReference type="InterPro" id="IPR018357">
    <property type="entry name" value="Hexapep_transf_CS"/>
</dbReference>
<dbReference type="Pfam" id="PF00132">
    <property type="entry name" value="Hexapep"/>
    <property type="match status" value="2"/>
</dbReference>
<dbReference type="CDD" id="cd03352">
    <property type="entry name" value="LbH_LpxD"/>
    <property type="match status" value="1"/>
</dbReference>
<protein>
    <submittedName>
        <fullName evidence="8">UDP-3-O-[3-hydroxymyristoyl] glucosamine N-acyltransferase</fullName>
    </submittedName>
</protein>
<dbReference type="PROSITE" id="PS00101">
    <property type="entry name" value="HEXAPEP_TRANSFERASES"/>
    <property type="match status" value="1"/>
</dbReference>
<dbReference type="InterPro" id="IPR020573">
    <property type="entry name" value="UDP_GlcNAc_AcTrfase_non-rep"/>
</dbReference>
<keyword evidence="6 8" id="KW-0012">Acyltransferase</keyword>
<proteinExistence type="predicted"/>
<evidence type="ECO:0000256" key="2">
    <source>
        <dbReference type="ARBA" id="ARBA00022556"/>
    </source>
</evidence>
<dbReference type="SUPFAM" id="SSF51161">
    <property type="entry name" value="Trimeric LpxA-like enzymes"/>
    <property type="match status" value="1"/>
</dbReference>
<dbReference type="GO" id="GO:0016020">
    <property type="term" value="C:membrane"/>
    <property type="evidence" value="ECO:0007669"/>
    <property type="project" value="GOC"/>
</dbReference>
<dbReference type="GO" id="GO:0009245">
    <property type="term" value="P:lipid A biosynthetic process"/>
    <property type="evidence" value="ECO:0007669"/>
    <property type="project" value="UniProtKB-KW"/>
</dbReference>
<evidence type="ECO:0000256" key="1">
    <source>
        <dbReference type="ARBA" id="ARBA00022516"/>
    </source>
</evidence>
<dbReference type="Gene3D" id="3.40.1390.10">
    <property type="entry name" value="MurE/MurF, N-terminal domain"/>
    <property type="match status" value="1"/>
</dbReference>
<dbReference type="EMBL" id="QBKG01000002">
    <property type="protein sequence ID" value="PTX07983.1"/>
    <property type="molecule type" value="Genomic_DNA"/>
</dbReference>
<name>A0A2T5XX03_9FLAO</name>
<dbReference type="PANTHER" id="PTHR43378">
    <property type="entry name" value="UDP-3-O-ACYLGLUCOSAMINE N-ACYLTRANSFERASE"/>
    <property type="match status" value="1"/>
</dbReference>
<dbReference type="InterPro" id="IPR011004">
    <property type="entry name" value="Trimer_LpxA-like_sf"/>
</dbReference>
<dbReference type="AlphaFoldDB" id="A0A2T5XX03"/>
<evidence type="ECO:0000256" key="3">
    <source>
        <dbReference type="ARBA" id="ARBA00022679"/>
    </source>
</evidence>
<dbReference type="GO" id="GO:0016410">
    <property type="term" value="F:N-acyltransferase activity"/>
    <property type="evidence" value="ECO:0007669"/>
    <property type="project" value="InterPro"/>
</dbReference>
<evidence type="ECO:0000256" key="6">
    <source>
        <dbReference type="ARBA" id="ARBA00023315"/>
    </source>
</evidence>
<dbReference type="GeneID" id="84580001"/>
<dbReference type="Pfam" id="PF04613">
    <property type="entry name" value="LpxD"/>
    <property type="match status" value="1"/>
</dbReference>
<evidence type="ECO:0000313" key="8">
    <source>
        <dbReference type="EMBL" id="PTX07983.1"/>
    </source>
</evidence>
<organism evidence="8 9">
    <name type="scientific">Capnocytophaga leadbetteri</name>
    <dbReference type="NCBI Taxonomy" id="327575"/>
    <lineage>
        <taxon>Bacteria</taxon>
        <taxon>Pseudomonadati</taxon>
        <taxon>Bacteroidota</taxon>
        <taxon>Flavobacteriia</taxon>
        <taxon>Flavobacteriales</taxon>
        <taxon>Flavobacteriaceae</taxon>
        <taxon>Capnocytophaga</taxon>
    </lineage>
</organism>
<feature type="domain" description="UDP-3-O-[3-hydroxymyristoyl] glucosamine N-acyltransferase non-repeat region" evidence="7">
    <location>
        <begin position="25"/>
        <end position="91"/>
    </location>
</feature>
<dbReference type="RefSeq" id="WP_107781198.1">
    <property type="nucleotide sequence ID" value="NZ_QBKG01000002.1"/>
</dbReference>
<keyword evidence="5" id="KW-0443">Lipid metabolism</keyword>
<accession>A0A2T5XX03</accession>
<comment type="caution">
    <text evidence="8">The sequence shown here is derived from an EMBL/GenBank/DDBJ whole genome shotgun (WGS) entry which is preliminary data.</text>
</comment>
<dbReference type="Gene3D" id="2.160.10.10">
    <property type="entry name" value="Hexapeptide repeat proteins"/>
    <property type="match status" value="1"/>
</dbReference>
<evidence type="ECO:0000256" key="5">
    <source>
        <dbReference type="ARBA" id="ARBA00023098"/>
    </source>
</evidence>
<dbReference type="Proteomes" id="UP000243985">
    <property type="component" value="Unassembled WGS sequence"/>
</dbReference>
<dbReference type="InterPro" id="IPR007691">
    <property type="entry name" value="LpxD"/>
</dbReference>
<dbReference type="PANTHER" id="PTHR43378:SF2">
    <property type="entry name" value="UDP-3-O-ACYLGLUCOSAMINE N-ACYLTRANSFERASE 1, MITOCHONDRIAL-RELATED"/>
    <property type="match status" value="1"/>
</dbReference>
<keyword evidence="2" id="KW-0441">Lipid A biosynthesis</keyword>
<dbReference type="InterPro" id="IPR001451">
    <property type="entry name" value="Hexapep"/>
</dbReference>
<keyword evidence="4" id="KW-0677">Repeat</keyword>
<gene>
    <name evidence="8" type="ORF">C8P65_10222</name>
</gene>
<evidence type="ECO:0000313" key="9">
    <source>
        <dbReference type="Proteomes" id="UP000243985"/>
    </source>
</evidence>
<reference evidence="8 9" key="1">
    <citation type="submission" date="2018-04" db="EMBL/GenBank/DDBJ databases">
        <title>Genomic Encyclopedia of Archaeal and Bacterial Type Strains, Phase II (KMG-II): from individual species to whole genera.</title>
        <authorList>
            <person name="Goeker M."/>
        </authorList>
    </citation>
    <scope>NUCLEOTIDE SEQUENCE [LARGE SCALE GENOMIC DNA]</scope>
    <source>
        <strain evidence="8 9">DSM 22902</strain>
    </source>
</reference>
<sequence length="305" mass="33091">MRFPQPYTLKQIATIINAKYIGDDDFSVLGMNEIHVVQPGDIVFVDHPKYYDKALQSKATIVLINKEVECPEGKALLISDDPFRDFNKLTDFFKPFVKAFSLVAPTAVIGKNTIIQPGAFIGNNVKIGKNCLIHSNVSVYDNCVIGDNVTIHAGTVLGADAFYYKKRPEGFDKLKSGGRVVIEDNVDLGALCTIDRGVTGDTTIKKGTKIDNQVHIGHDTVVGEKCLIASQTGIAGCVVIEDEVTIWGQVGMTSGITIGKKAVILAQSGVSKSLEGNQTYFGYPAGEAREKYREMSALKQLISAK</sequence>
<keyword evidence="1" id="KW-0444">Lipid biosynthesis</keyword>
<keyword evidence="3 8" id="KW-0808">Transferase</keyword>
<evidence type="ECO:0000256" key="4">
    <source>
        <dbReference type="ARBA" id="ARBA00022737"/>
    </source>
</evidence>
<evidence type="ECO:0000259" key="7">
    <source>
        <dbReference type="Pfam" id="PF04613"/>
    </source>
</evidence>